<organism evidence="4 5">
    <name type="scientific">[Torrubiella] hemipterigena</name>
    <dbReference type="NCBI Taxonomy" id="1531966"/>
    <lineage>
        <taxon>Eukaryota</taxon>
        <taxon>Fungi</taxon>
        <taxon>Dikarya</taxon>
        <taxon>Ascomycota</taxon>
        <taxon>Pezizomycotina</taxon>
        <taxon>Sordariomycetes</taxon>
        <taxon>Hypocreomycetidae</taxon>
        <taxon>Hypocreales</taxon>
        <taxon>Clavicipitaceae</taxon>
        <taxon>Clavicipitaceae incertae sedis</taxon>
        <taxon>'Torrubiella' clade</taxon>
    </lineage>
</organism>
<sequence>MVWGRDICTAAIAPVTGLILKYLCRECAPVRWDDQNRWIVYEYAEAAPVCVLWEDKGRLIGNKIEAGDINCRYSVMLERETTGDRCVALAKAAHISRSSDILKLNPDLHGDCANIKYNTGYCVEGFIEPLRAYDGKCGPPHKNATCRGVNAGQCCNSETWTCGDSYDDCAPGTCYEGICFGHKWYTTDGLCGENHNESRCRGKWGDCCSIDGKCGSGADFCSKSRCYSGKCDGLKDPEPGHENDWIYLIMNERRKYESY</sequence>
<reference evidence="4 5" key="1">
    <citation type="journal article" date="2015" name="Genome Announc.">
        <title>Draft Genome Sequence and Gene Annotation of the Entomopathogenic Fungus Verticillium hemipterigenum.</title>
        <authorList>
            <person name="Horn F."/>
            <person name="Habel A."/>
            <person name="Scharf D.H."/>
            <person name="Dworschak J."/>
            <person name="Brakhage A.A."/>
            <person name="Guthke R."/>
            <person name="Hertweck C."/>
            <person name="Linde J."/>
        </authorList>
    </citation>
    <scope>NUCLEOTIDE SEQUENCE [LARGE SCALE GENOMIC DNA]</scope>
</reference>
<evidence type="ECO:0000313" key="4">
    <source>
        <dbReference type="EMBL" id="CEJ93721.1"/>
    </source>
</evidence>
<accession>A0A0A1T9J2</accession>
<dbReference type="Proteomes" id="UP000039046">
    <property type="component" value="Unassembled WGS sequence"/>
</dbReference>
<keyword evidence="1 2" id="KW-0147">Chitin-binding</keyword>
<gene>
    <name evidence="4" type="ORF">VHEMI09292</name>
</gene>
<keyword evidence="2" id="KW-1015">Disulfide bond</keyword>
<evidence type="ECO:0000313" key="5">
    <source>
        <dbReference type="Proteomes" id="UP000039046"/>
    </source>
</evidence>
<dbReference type="OrthoDB" id="1193027at2759"/>
<dbReference type="EMBL" id="CDHN01000006">
    <property type="protein sequence ID" value="CEJ93721.1"/>
    <property type="molecule type" value="Genomic_DNA"/>
</dbReference>
<dbReference type="Gene3D" id="3.30.60.10">
    <property type="entry name" value="Endochitinase-like"/>
    <property type="match status" value="1"/>
</dbReference>
<comment type="caution">
    <text evidence="2">Lacks conserved residue(s) required for the propagation of feature annotation.</text>
</comment>
<dbReference type="HOGENOM" id="CLU_093949_0_0_1"/>
<dbReference type="InterPro" id="IPR001002">
    <property type="entry name" value="Chitin-bd_1"/>
</dbReference>
<feature type="domain" description="Chitin-binding type-1" evidence="3">
    <location>
        <begin position="188"/>
        <end position="233"/>
    </location>
</feature>
<evidence type="ECO:0000259" key="3">
    <source>
        <dbReference type="PROSITE" id="PS50941"/>
    </source>
</evidence>
<keyword evidence="5" id="KW-1185">Reference proteome</keyword>
<dbReference type="InterPro" id="IPR036861">
    <property type="entry name" value="Endochitinase-like_sf"/>
</dbReference>
<protein>
    <recommendedName>
        <fullName evidence="3">Chitin-binding type-1 domain-containing protein</fullName>
    </recommendedName>
</protein>
<dbReference type="STRING" id="1531966.A0A0A1T9J2"/>
<evidence type="ECO:0000256" key="2">
    <source>
        <dbReference type="PROSITE-ProRule" id="PRU00261"/>
    </source>
</evidence>
<evidence type="ECO:0000256" key="1">
    <source>
        <dbReference type="ARBA" id="ARBA00022669"/>
    </source>
</evidence>
<dbReference type="AlphaFoldDB" id="A0A0A1T9J2"/>
<proteinExistence type="predicted"/>
<dbReference type="GO" id="GO:0008061">
    <property type="term" value="F:chitin binding"/>
    <property type="evidence" value="ECO:0007669"/>
    <property type="project" value="UniProtKB-UniRule"/>
</dbReference>
<feature type="disulfide bond" evidence="2">
    <location>
        <begin position="207"/>
        <end position="221"/>
    </location>
</feature>
<dbReference type="PROSITE" id="PS50941">
    <property type="entry name" value="CHIT_BIND_I_2"/>
    <property type="match status" value="1"/>
</dbReference>
<name>A0A0A1T9J2_9HYPO</name>